<organism evidence="1 2">
    <name type="scientific">Mycena metata</name>
    <dbReference type="NCBI Taxonomy" id="1033252"/>
    <lineage>
        <taxon>Eukaryota</taxon>
        <taxon>Fungi</taxon>
        <taxon>Dikarya</taxon>
        <taxon>Basidiomycota</taxon>
        <taxon>Agaricomycotina</taxon>
        <taxon>Agaricomycetes</taxon>
        <taxon>Agaricomycetidae</taxon>
        <taxon>Agaricales</taxon>
        <taxon>Marasmiineae</taxon>
        <taxon>Mycenaceae</taxon>
        <taxon>Mycena</taxon>
    </lineage>
</organism>
<comment type="caution">
    <text evidence="1">The sequence shown here is derived from an EMBL/GenBank/DDBJ whole genome shotgun (WGS) entry which is preliminary data.</text>
</comment>
<gene>
    <name evidence="1" type="ORF">B0H16DRAFT_1448486</name>
</gene>
<keyword evidence="2" id="KW-1185">Reference proteome</keyword>
<evidence type="ECO:0000313" key="1">
    <source>
        <dbReference type="EMBL" id="KAJ7778939.1"/>
    </source>
</evidence>
<sequence length="124" mass="13701">MADEDVFLIYQERCLSREGNPALAHQVGVHQMERGRFNALHTERLVKLSKEPGFTACLVPGVSVSREHHMPAAEMEDTEMPDVSAVGIAVPPEEREVDIDPDADLDAEVLADAFEHIVTISHDT</sequence>
<evidence type="ECO:0000313" key="2">
    <source>
        <dbReference type="Proteomes" id="UP001215598"/>
    </source>
</evidence>
<dbReference type="EMBL" id="JARKIB010000006">
    <property type="protein sequence ID" value="KAJ7778939.1"/>
    <property type="molecule type" value="Genomic_DNA"/>
</dbReference>
<name>A0AAD7NXD5_9AGAR</name>
<accession>A0AAD7NXD5</accession>
<protein>
    <submittedName>
        <fullName evidence="1">Uncharacterized protein</fullName>
    </submittedName>
</protein>
<dbReference type="AlphaFoldDB" id="A0AAD7NXD5"/>
<proteinExistence type="predicted"/>
<reference evidence="1" key="1">
    <citation type="submission" date="2023-03" db="EMBL/GenBank/DDBJ databases">
        <title>Massive genome expansion in bonnet fungi (Mycena s.s.) driven by repeated elements and novel gene families across ecological guilds.</title>
        <authorList>
            <consortium name="Lawrence Berkeley National Laboratory"/>
            <person name="Harder C.B."/>
            <person name="Miyauchi S."/>
            <person name="Viragh M."/>
            <person name="Kuo A."/>
            <person name="Thoen E."/>
            <person name="Andreopoulos B."/>
            <person name="Lu D."/>
            <person name="Skrede I."/>
            <person name="Drula E."/>
            <person name="Henrissat B."/>
            <person name="Morin E."/>
            <person name="Kohler A."/>
            <person name="Barry K."/>
            <person name="LaButti K."/>
            <person name="Morin E."/>
            <person name="Salamov A."/>
            <person name="Lipzen A."/>
            <person name="Mereny Z."/>
            <person name="Hegedus B."/>
            <person name="Baldrian P."/>
            <person name="Stursova M."/>
            <person name="Weitz H."/>
            <person name="Taylor A."/>
            <person name="Grigoriev I.V."/>
            <person name="Nagy L.G."/>
            <person name="Martin F."/>
            <person name="Kauserud H."/>
        </authorList>
    </citation>
    <scope>NUCLEOTIDE SEQUENCE</scope>
    <source>
        <strain evidence="1">CBHHK182m</strain>
    </source>
</reference>
<dbReference type="Proteomes" id="UP001215598">
    <property type="component" value="Unassembled WGS sequence"/>
</dbReference>